<evidence type="ECO:0000256" key="1">
    <source>
        <dbReference type="ARBA" id="ARBA00001913"/>
    </source>
</evidence>
<dbReference type="Pfam" id="PF08372">
    <property type="entry name" value="PRT_C"/>
    <property type="match status" value="1"/>
</dbReference>
<dbReference type="CTD" id="562526"/>
<dbReference type="GO" id="GO:0046928">
    <property type="term" value="P:regulation of neurotransmitter secretion"/>
    <property type="evidence" value="ECO:0007669"/>
    <property type="project" value="TreeGrafter"/>
</dbReference>
<keyword evidence="5" id="KW-0479">Metal-binding</keyword>
<accession>A0A8C5HFQ2</accession>
<evidence type="ECO:0000313" key="14">
    <source>
        <dbReference type="Proteomes" id="UP000694680"/>
    </source>
</evidence>
<dbReference type="SUPFAM" id="SSF49562">
    <property type="entry name" value="C2 domain (Calcium/lipid-binding domain, CaLB)"/>
    <property type="match status" value="3"/>
</dbReference>
<dbReference type="Proteomes" id="UP000694680">
    <property type="component" value="Chromosome 3"/>
</dbReference>
<feature type="compositionally biased region" description="Polar residues" evidence="10">
    <location>
        <begin position="59"/>
        <end position="75"/>
    </location>
</feature>
<feature type="region of interest" description="Disordered" evidence="10">
    <location>
        <begin position="59"/>
        <end position="164"/>
    </location>
</feature>
<dbReference type="FunFam" id="2.60.40.150:FF:000076">
    <property type="entry name" value="multiple C2 and transmembrane domain-containing protein 2 isoform X1"/>
    <property type="match status" value="1"/>
</dbReference>
<protein>
    <submittedName>
        <fullName evidence="13">Multiple C2 and transmembrane domain-containing protein 2-like</fullName>
    </submittedName>
</protein>
<feature type="compositionally biased region" description="Polar residues" evidence="10">
    <location>
        <begin position="152"/>
        <end position="162"/>
    </location>
</feature>
<evidence type="ECO:0000313" key="13">
    <source>
        <dbReference type="Ensembl" id="ENSGWIP00000043924.1"/>
    </source>
</evidence>
<feature type="domain" description="C2" evidence="12">
    <location>
        <begin position="481"/>
        <end position="596"/>
    </location>
</feature>
<keyword evidence="8 11" id="KW-1133">Transmembrane helix</keyword>
<proteinExistence type="inferred from homology"/>
<comment type="subcellular location">
    <subcellularLocation>
        <location evidence="2">Membrane</location>
        <topology evidence="2">Multi-pass membrane protein</topology>
    </subcellularLocation>
</comment>
<dbReference type="CDD" id="cd08376">
    <property type="entry name" value="C2B_MCTP_PRT"/>
    <property type="match status" value="1"/>
</dbReference>
<dbReference type="AlphaFoldDB" id="A0A8C5HFQ2"/>
<reference evidence="13" key="2">
    <citation type="submission" date="2025-08" db="UniProtKB">
        <authorList>
            <consortium name="Ensembl"/>
        </authorList>
    </citation>
    <scope>IDENTIFICATION</scope>
</reference>
<dbReference type="CDD" id="cd04042">
    <property type="entry name" value="C2A_MCTP_PRT"/>
    <property type="match status" value="1"/>
</dbReference>
<keyword evidence="4 11" id="KW-0812">Transmembrane</keyword>
<feature type="compositionally biased region" description="Polar residues" evidence="10">
    <location>
        <begin position="117"/>
        <end position="126"/>
    </location>
</feature>
<dbReference type="SMART" id="SM00239">
    <property type="entry name" value="C2"/>
    <property type="match status" value="3"/>
</dbReference>
<evidence type="ECO:0000256" key="5">
    <source>
        <dbReference type="ARBA" id="ARBA00022723"/>
    </source>
</evidence>
<dbReference type="OrthoDB" id="5973539at2759"/>
<evidence type="ECO:0000256" key="3">
    <source>
        <dbReference type="ARBA" id="ARBA00007923"/>
    </source>
</evidence>
<evidence type="ECO:0000256" key="6">
    <source>
        <dbReference type="ARBA" id="ARBA00022737"/>
    </source>
</evidence>
<dbReference type="Ensembl" id="ENSGWIT00000047629.1">
    <property type="protein sequence ID" value="ENSGWIP00000043924.1"/>
    <property type="gene ID" value="ENSGWIG00000021894.1"/>
</dbReference>
<evidence type="ECO:0000256" key="8">
    <source>
        <dbReference type="ARBA" id="ARBA00022989"/>
    </source>
</evidence>
<feature type="domain" description="C2" evidence="12">
    <location>
        <begin position="326"/>
        <end position="441"/>
    </location>
</feature>
<evidence type="ECO:0000256" key="10">
    <source>
        <dbReference type="SAM" id="MobiDB-lite"/>
    </source>
</evidence>
<keyword evidence="6" id="KW-0677">Repeat</keyword>
<dbReference type="PRINTS" id="PR00360">
    <property type="entry name" value="C2DOMAIN"/>
</dbReference>
<dbReference type="InterPro" id="IPR000008">
    <property type="entry name" value="C2_dom"/>
</dbReference>
<evidence type="ECO:0000259" key="12">
    <source>
        <dbReference type="PROSITE" id="PS50004"/>
    </source>
</evidence>
<name>A0A8C5HFQ2_GOUWI</name>
<evidence type="ECO:0000256" key="7">
    <source>
        <dbReference type="ARBA" id="ARBA00022837"/>
    </source>
</evidence>
<feature type="transmembrane region" description="Helical" evidence="11">
    <location>
        <begin position="781"/>
        <end position="809"/>
    </location>
</feature>
<evidence type="ECO:0000256" key="2">
    <source>
        <dbReference type="ARBA" id="ARBA00004141"/>
    </source>
</evidence>
<dbReference type="PROSITE" id="PS50004">
    <property type="entry name" value="C2"/>
    <property type="match status" value="3"/>
</dbReference>
<comment type="similarity">
    <text evidence="3">Belongs to the MCTP family.</text>
</comment>
<gene>
    <name evidence="13" type="primary">LOC114454049</name>
</gene>
<dbReference type="GO" id="GO:0005509">
    <property type="term" value="F:calcium ion binding"/>
    <property type="evidence" value="ECO:0007669"/>
    <property type="project" value="UniProtKB-ARBA"/>
</dbReference>
<organism evidence="13 14">
    <name type="scientific">Gouania willdenowi</name>
    <name type="common">Blunt-snouted clingfish</name>
    <name type="synonym">Lepadogaster willdenowi</name>
    <dbReference type="NCBI Taxonomy" id="441366"/>
    <lineage>
        <taxon>Eukaryota</taxon>
        <taxon>Metazoa</taxon>
        <taxon>Chordata</taxon>
        <taxon>Craniata</taxon>
        <taxon>Vertebrata</taxon>
        <taxon>Euteleostomi</taxon>
        <taxon>Actinopterygii</taxon>
        <taxon>Neopterygii</taxon>
        <taxon>Teleostei</taxon>
        <taxon>Neoteleostei</taxon>
        <taxon>Acanthomorphata</taxon>
        <taxon>Ovalentaria</taxon>
        <taxon>Blenniimorphae</taxon>
        <taxon>Blenniiformes</taxon>
        <taxon>Gobiesocoidei</taxon>
        <taxon>Gobiesocidae</taxon>
        <taxon>Gobiesocinae</taxon>
        <taxon>Gouania</taxon>
    </lineage>
</organism>
<feature type="region of interest" description="Disordered" evidence="10">
    <location>
        <begin position="304"/>
        <end position="324"/>
    </location>
</feature>
<dbReference type="Pfam" id="PF00168">
    <property type="entry name" value="C2"/>
    <property type="match status" value="3"/>
</dbReference>
<dbReference type="InterPro" id="IPR013583">
    <property type="entry name" value="MCTP_C"/>
</dbReference>
<keyword evidence="7" id="KW-0106">Calcium</keyword>
<dbReference type="PANTHER" id="PTHR45911">
    <property type="entry name" value="C2 DOMAIN-CONTAINING PROTEIN"/>
    <property type="match status" value="1"/>
</dbReference>
<comment type="cofactor">
    <cofactor evidence="1">
        <name>Ca(2+)</name>
        <dbReference type="ChEBI" id="CHEBI:29108"/>
    </cofactor>
</comment>
<keyword evidence="14" id="KW-1185">Reference proteome</keyword>
<evidence type="ECO:0000256" key="11">
    <source>
        <dbReference type="SAM" id="Phobius"/>
    </source>
</evidence>
<reference evidence="13" key="1">
    <citation type="submission" date="2020-06" db="EMBL/GenBank/DDBJ databases">
        <authorList>
            <consortium name="Wellcome Sanger Institute Data Sharing"/>
        </authorList>
    </citation>
    <scope>NUCLEOTIDE SEQUENCE [LARGE SCALE GENOMIC DNA]</scope>
</reference>
<reference evidence="13" key="3">
    <citation type="submission" date="2025-09" db="UniProtKB">
        <authorList>
            <consortium name="Ensembl"/>
        </authorList>
    </citation>
    <scope>IDENTIFICATION</scope>
</reference>
<evidence type="ECO:0000256" key="4">
    <source>
        <dbReference type="ARBA" id="ARBA00022692"/>
    </source>
</evidence>
<sequence length="856" mass="97451">METKKPSMLRNLRMKMLPHLRRGKIDPSKLPLQVEHTIDSRMSSSVPDMRHMRQDYSRFSSSTHLGHHNGISNMPLNKAGGFPPGAGSGLQSRAAAGRSEHRLSSPADFTDWDPSKDSFSSASVEQKGSPLTDYRPTADMEEVALEHPESPTLDSPSSSKLEMSNEIGSGMDNSQDLGRYFLLTINLKEGHNLVIRDRCGTSDPYVKFKLDEKTFYKSKVVFKNLNPVWNESFSLPVKDLNQNLSIKVYDRDLTTDDFMGSASVSLTDLELDKVSELSLPLDDPNSLEEDMGFITVDLTLSRRDGDSKKGHRWGQMKKNSSRSALTSQSLRLSESLKKSQLWTSVVSVTLVEGQELPLDHQSGHFFVRFSLGEQRYKSKNTMKVSNPQWRERFTLNYYMDGSQMLEVELWSKEGRRNELCLGGCEVDLSTVPVNQRQLFTHSLNHGKGRLVFLLTVNTCHGVSISDLSAAPLDDPRELEVQQENYSLKKSLEKLPDVGFLQVKVIKASDLLAADLNGKSDPFCVLELANDRLQTHTVYKSLNPEWNKVFTFPVKDIHEVLVVTVFDDDGDKAPDFLGKIAIPLLSISPKKITTFPLRKQDLGRLMKGTITLEMEVLFNPVRASLRTFQPRERLFMEDNPKFSKKALARNVLRVQILFRAITSTLQYIKSCFQWESVQRSLIAFLVFLVTVWNFEFYMLPFSLVLLISWNYMQVCSGRVCHDMDCMDLADEEEDDEKESGKKGLIEKIHMVQDIIITVQNVLDDVACLGERIKNTFNWSMPFLSALAFFIFLIAAVITYCIPVRYIILLWGIHKFTKKIRNPYSIDNNEVLDFLSRVPSDVQKVQYELRGNRKKKLT</sequence>
<dbReference type="GO" id="GO:0030672">
    <property type="term" value="C:synaptic vesicle membrane"/>
    <property type="evidence" value="ECO:0007669"/>
    <property type="project" value="TreeGrafter"/>
</dbReference>
<keyword evidence="9 11" id="KW-0472">Membrane</keyword>
<dbReference type="Gene3D" id="2.60.40.150">
    <property type="entry name" value="C2 domain"/>
    <property type="match status" value="3"/>
</dbReference>
<feature type="domain" description="C2" evidence="12">
    <location>
        <begin position="163"/>
        <end position="279"/>
    </location>
</feature>
<dbReference type="PANTHER" id="PTHR45911:SF2">
    <property type="entry name" value="MULTIPLE C2 AND TRANSMEMBRANE DOMAIN-CONTAINING PROTEIN 2"/>
    <property type="match status" value="1"/>
</dbReference>
<dbReference type="CDD" id="cd08377">
    <property type="entry name" value="C2C_MCTP_PRT"/>
    <property type="match status" value="1"/>
</dbReference>
<dbReference type="InterPro" id="IPR035892">
    <property type="entry name" value="C2_domain_sf"/>
</dbReference>
<evidence type="ECO:0000256" key="9">
    <source>
        <dbReference type="ARBA" id="ARBA00023136"/>
    </source>
</evidence>
<dbReference type="FunFam" id="2.60.40.150:FF:000019">
    <property type="entry name" value="Multiple C2 and transmembrane domain-containing protein 2 isoform 1"/>
    <property type="match status" value="1"/>
</dbReference>